<dbReference type="OrthoDB" id="420169at2759"/>
<evidence type="ECO:0000313" key="10">
    <source>
        <dbReference type="EMBL" id="CAF3897649.1"/>
    </source>
</evidence>
<dbReference type="InterPro" id="IPR043502">
    <property type="entry name" value="DNA/RNA_pol_sf"/>
</dbReference>
<dbReference type="PANTHER" id="PTHR24559">
    <property type="entry name" value="TRANSPOSON TY3-I GAG-POL POLYPROTEIN"/>
    <property type="match status" value="1"/>
</dbReference>
<evidence type="ECO:0000256" key="7">
    <source>
        <dbReference type="ARBA" id="ARBA00022918"/>
    </source>
</evidence>
<evidence type="ECO:0000256" key="4">
    <source>
        <dbReference type="ARBA" id="ARBA00022722"/>
    </source>
</evidence>
<dbReference type="Gene3D" id="3.30.70.270">
    <property type="match status" value="1"/>
</dbReference>
<dbReference type="InterPro" id="IPR053134">
    <property type="entry name" value="RNA-dir_DNA_polymerase"/>
</dbReference>
<evidence type="ECO:0000256" key="2">
    <source>
        <dbReference type="ARBA" id="ARBA00022679"/>
    </source>
</evidence>
<dbReference type="Proteomes" id="UP000681722">
    <property type="component" value="Unassembled WGS sequence"/>
</dbReference>
<dbReference type="GO" id="GO:0003964">
    <property type="term" value="F:RNA-directed DNA polymerase activity"/>
    <property type="evidence" value="ECO:0007669"/>
    <property type="project" value="UniProtKB-KW"/>
</dbReference>
<comment type="caution">
    <text evidence="9">The sequence shown here is derived from an EMBL/GenBank/DDBJ whole genome shotgun (WGS) entry which is preliminary data.</text>
</comment>
<dbReference type="PROSITE" id="PS50878">
    <property type="entry name" value="RT_POL"/>
    <property type="match status" value="1"/>
</dbReference>
<accession>A0A814RJ01</accession>
<dbReference type="FunFam" id="3.10.10.10:FF:000007">
    <property type="entry name" value="Retrovirus-related Pol polyprotein from transposon 17.6-like Protein"/>
    <property type="match status" value="1"/>
</dbReference>
<reference evidence="9" key="1">
    <citation type="submission" date="2021-02" db="EMBL/GenBank/DDBJ databases">
        <authorList>
            <person name="Nowell W R."/>
        </authorList>
    </citation>
    <scope>NUCLEOTIDE SEQUENCE</scope>
</reference>
<keyword evidence="4" id="KW-0540">Nuclease</keyword>
<evidence type="ECO:0000256" key="6">
    <source>
        <dbReference type="ARBA" id="ARBA00022801"/>
    </source>
</evidence>
<dbReference type="InterPro" id="IPR000477">
    <property type="entry name" value="RT_dom"/>
</dbReference>
<evidence type="ECO:0000259" key="8">
    <source>
        <dbReference type="PROSITE" id="PS50878"/>
    </source>
</evidence>
<proteinExistence type="predicted"/>
<name>A0A814RJ01_9BILA</name>
<evidence type="ECO:0000256" key="5">
    <source>
        <dbReference type="ARBA" id="ARBA00022759"/>
    </source>
</evidence>
<dbReference type="GO" id="GO:0008233">
    <property type="term" value="F:peptidase activity"/>
    <property type="evidence" value="ECO:0007669"/>
    <property type="project" value="UniProtKB-KW"/>
</dbReference>
<keyword evidence="5" id="KW-0255">Endonuclease</keyword>
<evidence type="ECO:0000313" key="11">
    <source>
        <dbReference type="Proteomes" id="UP000663829"/>
    </source>
</evidence>
<feature type="domain" description="Reverse transcriptase" evidence="8">
    <location>
        <begin position="265"/>
        <end position="423"/>
    </location>
</feature>
<dbReference type="AlphaFoldDB" id="A0A814RJ01"/>
<dbReference type="Gene3D" id="3.10.10.10">
    <property type="entry name" value="HIV Type 1 Reverse Transcriptase, subunit A, domain 1"/>
    <property type="match status" value="1"/>
</dbReference>
<dbReference type="GO" id="GO:0004519">
    <property type="term" value="F:endonuclease activity"/>
    <property type="evidence" value="ECO:0007669"/>
    <property type="project" value="UniProtKB-KW"/>
</dbReference>
<organism evidence="9 11">
    <name type="scientific">Didymodactylos carnosus</name>
    <dbReference type="NCBI Taxonomy" id="1234261"/>
    <lineage>
        <taxon>Eukaryota</taxon>
        <taxon>Metazoa</taxon>
        <taxon>Spiralia</taxon>
        <taxon>Gnathifera</taxon>
        <taxon>Rotifera</taxon>
        <taxon>Eurotatoria</taxon>
        <taxon>Bdelloidea</taxon>
        <taxon>Philodinida</taxon>
        <taxon>Philodinidae</taxon>
        <taxon>Didymodactylos</taxon>
    </lineage>
</organism>
<keyword evidence="2" id="KW-0808">Transferase</keyword>
<dbReference type="EMBL" id="CAJNOQ010006400">
    <property type="protein sequence ID" value="CAF1133861.1"/>
    <property type="molecule type" value="Genomic_DNA"/>
</dbReference>
<dbReference type="Pfam" id="PF00078">
    <property type="entry name" value="RVT_1"/>
    <property type="match status" value="1"/>
</dbReference>
<dbReference type="CDD" id="cd01647">
    <property type="entry name" value="RT_LTR"/>
    <property type="match status" value="1"/>
</dbReference>
<keyword evidence="6" id="KW-0378">Hydrolase</keyword>
<gene>
    <name evidence="9" type="ORF">GPM918_LOCUS20337</name>
    <name evidence="10" type="ORF">SRO942_LOCUS20334</name>
</gene>
<evidence type="ECO:0000256" key="3">
    <source>
        <dbReference type="ARBA" id="ARBA00022695"/>
    </source>
</evidence>
<keyword evidence="1" id="KW-0645">Protease</keyword>
<dbReference type="SUPFAM" id="SSF56672">
    <property type="entry name" value="DNA/RNA polymerases"/>
    <property type="match status" value="1"/>
</dbReference>
<sequence>MLTRSKGDFKNLSIECLQLPLSLGSTRSKPSSKQDSRQQSGIFTKQFSTPLSPISADLRNEERKTSMEQQFESEYQDQLQQLVQAIATAKEIEGELLDVGNTVENTIYKYSEELSLTSTTAFINQQSQQPAAIAAIKTESFGRYNLDQSDKNFQQMILKNLNKFSGYNEDPNSWLISVISVFEQFKRYPQSIINFRLSKRQQQENESSIIGTDYIKRYGLKADAVAETEVSHVINTKPHSPPCSKCYPMSKQKEDALYDILMELMSASLISKAKSPYAAPALLTPKSDGTWRFVVDYKKLNNVTIKDSFPLPNMEQTLQRLGEGYHFFTKLDLKSGFWQIPIKSEGRFKTAFITPFGLYQFNVLPQGLTNSPPTFPRVMSTVLQSCRQFCQVYLDDIIIFSRTVEEHLDHLQKVLECLNRNNL</sequence>
<dbReference type="PANTHER" id="PTHR24559:SF444">
    <property type="entry name" value="REVERSE TRANSCRIPTASE DOMAIN-CONTAINING PROTEIN"/>
    <property type="match status" value="1"/>
</dbReference>
<keyword evidence="3" id="KW-0548">Nucleotidyltransferase</keyword>
<keyword evidence="11" id="KW-1185">Reference proteome</keyword>
<evidence type="ECO:0000256" key="1">
    <source>
        <dbReference type="ARBA" id="ARBA00022670"/>
    </source>
</evidence>
<dbReference type="GO" id="GO:0006508">
    <property type="term" value="P:proteolysis"/>
    <property type="evidence" value="ECO:0007669"/>
    <property type="project" value="UniProtKB-KW"/>
</dbReference>
<dbReference type="EMBL" id="CAJOBC010006400">
    <property type="protein sequence ID" value="CAF3897649.1"/>
    <property type="molecule type" value="Genomic_DNA"/>
</dbReference>
<evidence type="ECO:0000313" key="9">
    <source>
        <dbReference type="EMBL" id="CAF1133861.1"/>
    </source>
</evidence>
<dbReference type="Proteomes" id="UP000663829">
    <property type="component" value="Unassembled WGS sequence"/>
</dbReference>
<dbReference type="InterPro" id="IPR043128">
    <property type="entry name" value="Rev_trsase/Diguanyl_cyclase"/>
</dbReference>
<keyword evidence="7" id="KW-0695">RNA-directed DNA polymerase</keyword>
<protein>
    <recommendedName>
        <fullName evidence="8">Reverse transcriptase domain-containing protein</fullName>
    </recommendedName>
</protein>